<organism evidence="1">
    <name type="scientific">Brassica oleracea</name>
    <name type="common">Wild cabbage</name>
    <dbReference type="NCBI Taxonomy" id="3712"/>
    <lineage>
        <taxon>Eukaryota</taxon>
        <taxon>Viridiplantae</taxon>
        <taxon>Streptophyta</taxon>
        <taxon>Embryophyta</taxon>
        <taxon>Tracheophyta</taxon>
        <taxon>Spermatophyta</taxon>
        <taxon>Magnoliopsida</taxon>
        <taxon>eudicotyledons</taxon>
        <taxon>Gunneridae</taxon>
        <taxon>Pentapetalae</taxon>
        <taxon>rosids</taxon>
        <taxon>malvids</taxon>
        <taxon>Brassicales</taxon>
        <taxon>Brassicaceae</taxon>
        <taxon>Brassiceae</taxon>
        <taxon>Brassica</taxon>
    </lineage>
</organism>
<reference evidence="1" key="1">
    <citation type="submission" date="2018-11" db="EMBL/GenBank/DDBJ databases">
        <authorList>
            <consortium name="Genoscope - CEA"/>
            <person name="William W."/>
        </authorList>
    </citation>
    <scope>NUCLEOTIDE SEQUENCE</scope>
</reference>
<dbReference type="AlphaFoldDB" id="A0A3P6AIM1"/>
<gene>
    <name evidence="1" type="ORF">BOLC3T15824H</name>
</gene>
<protein>
    <submittedName>
        <fullName evidence="1">Uncharacterized protein</fullName>
    </submittedName>
</protein>
<accession>A0A3P6AIM1</accession>
<proteinExistence type="predicted"/>
<sequence length="39" mass="4622">MCHNIIGRSIYVSLSFVTHLKSDFLFFLQTQSLHFLCQF</sequence>
<name>A0A3P6AIM1_BRAOL</name>
<dbReference type="EMBL" id="LR031872">
    <property type="protein sequence ID" value="VDC91407.1"/>
    <property type="molecule type" value="Genomic_DNA"/>
</dbReference>
<evidence type="ECO:0000313" key="1">
    <source>
        <dbReference type="EMBL" id="VDC91407.1"/>
    </source>
</evidence>